<dbReference type="SUPFAM" id="SSF48113">
    <property type="entry name" value="Heme-dependent peroxidases"/>
    <property type="match status" value="1"/>
</dbReference>
<dbReference type="GeneID" id="119737027"/>
<keyword evidence="4" id="KW-1185">Reference proteome</keyword>
<organism evidence="3 4">
    <name type="scientific">Patiria miniata</name>
    <name type="common">Bat star</name>
    <name type="synonym">Asterina miniata</name>
    <dbReference type="NCBI Taxonomy" id="46514"/>
    <lineage>
        <taxon>Eukaryota</taxon>
        <taxon>Metazoa</taxon>
        <taxon>Echinodermata</taxon>
        <taxon>Eleutherozoa</taxon>
        <taxon>Asterozoa</taxon>
        <taxon>Asteroidea</taxon>
        <taxon>Valvatacea</taxon>
        <taxon>Valvatida</taxon>
        <taxon>Asterinidae</taxon>
        <taxon>Patiria</taxon>
    </lineage>
</organism>
<name>A0A914ASI1_PATMI</name>
<proteinExistence type="predicted"/>
<dbReference type="PANTHER" id="PTHR11475:SF143">
    <property type="entry name" value="PUTATIVE-RELATED"/>
    <property type="match status" value="1"/>
</dbReference>
<dbReference type="EnsemblMetazoa" id="XM_038211092.1">
    <property type="protein sequence ID" value="XP_038067020.1"/>
    <property type="gene ID" value="LOC119737027"/>
</dbReference>
<dbReference type="PANTHER" id="PTHR11475">
    <property type="entry name" value="OXIDASE/PEROXIDASE"/>
    <property type="match status" value="1"/>
</dbReference>
<dbReference type="GO" id="GO:0046872">
    <property type="term" value="F:metal ion binding"/>
    <property type="evidence" value="ECO:0007669"/>
    <property type="project" value="UniProtKB-KW"/>
</dbReference>
<dbReference type="Pfam" id="PF03098">
    <property type="entry name" value="An_peroxidase"/>
    <property type="match status" value="1"/>
</dbReference>
<dbReference type="GO" id="GO:0004601">
    <property type="term" value="F:peroxidase activity"/>
    <property type="evidence" value="ECO:0007669"/>
    <property type="project" value="InterPro"/>
</dbReference>
<protein>
    <recommendedName>
        <fullName evidence="5">Peroxidase</fullName>
    </recommendedName>
</protein>
<sequence length="744" mass="83785">MIRLLLIVLLASSVCCTLLNEDLKSLEDLEDLLLRDENTATYSNDRNPDVLLSDFNSKRSTDDENKDRTPDVLLGQFNSRKRSPVNKRKLEMYLRKLEDSEGAFRQLLSAGELEKRILQIREILGEEETCDTTPYGYRTIDGTCNNVAKSTQGSAGTAQKRIPEINAYDDGLSEPRTLSVSGGPLPNARDVSRTVFNTHRRMVRDFTQMGMNIGQLADHDVSASHSPQVDCSDCSEEGECFPIMIDESDPVFGGKQPCFNIRRSKYEVDSMGVRQQTNFITSYLDASFVYGSDDALAAELKDESGSMKHLTDKMTGRELLPPDKDLKGCAGVDEAAGIWCGKAGDHRAAEQPGITALQTLFLREHNRIAEELRRLDPLLPAEEVYQKARKILGAKWQHIIFNEYLPLIIGEELYTSKNLSPNAPYEYDPDVDASVSNLFAAAAFRFGHTQVPFHYVRATKNYMRKLPRIPMSEAFFNASFMFDESIPDGAVDSILRGMTVQSMYNVDRRFSDALVNNLFGDPEVEGDGFDLVSIDIQRGRDHGLPSYTTIRKDFCGLGEINSFQDLIDDGVMPWDDLRGLQKAYSDVKDVDAFVGSVLETHLPNTLVGPFLACIFADQFHRIKFGDRFFYENSEQFTPDQIQEIKKATAARLMCDNVEGLRKIQPFIFIKSNNYQAGQVDLEEVYARQHGDSSEAKRGLYDSFYEYSRSGTWPHKRAVVLDGLDNSRVFCDSDQIPVVDLSKFV</sequence>
<keyword evidence="2" id="KW-0732">Signal</keyword>
<keyword evidence="1" id="KW-0479">Metal-binding</keyword>
<evidence type="ECO:0000256" key="2">
    <source>
        <dbReference type="SAM" id="SignalP"/>
    </source>
</evidence>
<dbReference type="GO" id="GO:0006979">
    <property type="term" value="P:response to oxidative stress"/>
    <property type="evidence" value="ECO:0007669"/>
    <property type="project" value="InterPro"/>
</dbReference>
<evidence type="ECO:0000313" key="4">
    <source>
        <dbReference type="Proteomes" id="UP000887568"/>
    </source>
</evidence>
<dbReference type="InterPro" id="IPR037120">
    <property type="entry name" value="Haem_peroxidase_sf_animal"/>
</dbReference>
<feature type="binding site" description="axial binding residue" evidence="1">
    <location>
        <position position="448"/>
    </location>
    <ligand>
        <name>heme b</name>
        <dbReference type="ChEBI" id="CHEBI:60344"/>
    </ligand>
    <ligandPart>
        <name>Fe</name>
        <dbReference type="ChEBI" id="CHEBI:18248"/>
    </ligandPart>
</feature>
<dbReference type="CDD" id="cd09823">
    <property type="entry name" value="peroxinectin_like"/>
    <property type="match status" value="1"/>
</dbReference>
<accession>A0A914ASI1</accession>
<dbReference type="OrthoDB" id="823504at2759"/>
<keyword evidence="1" id="KW-0408">Iron</keyword>
<feature type="signal peptide" evidence="2">
    <location>
        <begin position="1"/>
        <end position="16"/>
    </location>
</feature>
<keyword evidence="1" id="KW-0349">Heme</keyword>
<dbReference type="PROSITE" id="PS50292">
    <property type="entry name" value="PEROXIDASE_3"/>
    <property type="match status" value="1"/>
</dbReference>
<dbReference type="Proteomes" id="UP000887568">
    <property type="component" value="Unplaced"/>
</dbReference>
<dbReference type="AlphaFoldDB" id="A0A914ASI1"/>
<evidence type="ECO:0000313" key="3">
    <source>
        <dbReference type="EnsemblMetazoa" id="XP_038067020.1"/>
    </source>
</evidence>
<evidence type="ECO:0000256" key="1">
    <source>
        <dbReference type="PIRSR" id="PIRSR619791-2"/>
    </source>
</evidence>
<feature type="chain" id="PRO_5036803578" description="Peroxidase" evidence="2">
    <location>
        <begin position="17"/>
        <end position="744"/>
    </location>
</feature>
<reference evidence="3" key="1">
    <citation type="submission" date="2022-11" db="UniProtKB">
        <authorList>
            <consortium name="EnsemblMetazoa"/>
        </authorList>
    </citation>
    <scope>IDENTIFICATION</scope>
</reference>
<dbReference type="RefSeq" id="XP_038067020.1">
    <property type="nucleotide sequence ID" value="XM_038211092.1"/>
</dbReference>
<dbReference type="PRINTS" id="PR00457">
    <property type="entry name" value="ANPEROXIDASE"/>
</dbReference>
<dbReference type="InterPro" id="IPR010255">
    <property type="entry name" value="Haem_peroxidase_sf"/>
</dbReference>
<dbReference type="Gene3D" id="1.10.640.10">
    <property type="entry name" value="Haem peroxidase domain superfamily, animal type"/>
    <property type="match status" value="1"/>
</dbReference>
<evidence type="ECO:0008006" key="5">
    <source>
        <dbReference type="Google" id="ProtNLM"/>
    </source>
</evidence>
<dbReference type="InterPro" id="IPR019791">
    <property type="entry name" value="Haem_peroxidase_animal"/>
</dbReference>
<dbReference type="GO" id="GO:0020037">
    <property type="term" value="F:heme binding"/>
    <property type="evidence" value="ECO:0007669"/>
    <property type="project" value="InterPro"/>
</dbReference>
<dbReference type="OMA" id="TWPHKRA"/>